<dbReference type="Gene3D" id="1.20.1720.10">
    <property type="entry name" value="Multidrug resistance protein D"/>
    <property type="match status" value="1"/>
</dbReference>
<evidence type="ECO:0000256" key="7">
    <source>
        <dbReference type="SAM" id="Phobius"/>
    </source>
</evidence>
<keyword evidence="3" id="KW-1003">Cell membrane</keyword>
<feature type="transmembrane region" description="Helical" evidence="7">
    <location>
        <begin position="175"/>
        <end position="198"/>
    </location>
</feature>
<dbReference type="GO" id="GO:0022857">
    <property type="term" value="F:transmembrane transporter activity"/>
    <property type="evidence" value="ECO:0007669"/>
    <property type="project" value="InterPro"/>
</dbReference>
<evidence type="ECO:0000313" key="9">
    <source>
        <dbReference type="EMBL" id="CAA9218463.1"/>
    </source>
</evidence>
<feature type="transmembrane region" description="Helical" evidence="7">
    <location>
        <begin position="60"/>
        <end position="79"/>
    </location>
</feature>
<organism evidence="9">
    <name type="scientific">uncultured Acidimicrobiales bacterium</name>
    <dbReference type="NCBI Taxonomy" id="310071"/>
    <lineage>
        <taxon>Bacteria</taxon>
        <taxon>Bacillati</taxon>
        <taxon>Actinomycetota</taxon>
        <taxon>Acidimicrobiia</taxon>
        <taxon>Acidimicrobiales</taxon>
        <taxon>environmental samples</taxon>
    </lineage>
</organism>
<evidence type="ECO:0000256" key="4">
    <source>
        <dbReference type="ARBA" id="ARBA00022692"/>
    </source>
</evidence>
<evidence type="ECO:0000259" key="8">
    <source>
        <dbReference type="PROSITE" id="PS50850"/>
    </source>
</evidence>
<feature type="transmembrane region" description="Helical" evidence="7">
    <location>
        <begin position="121"/>
        <end position="142"/>
    </location>
</feature>
<keyword evidence="6 7" id="KW-0472">Membrane</keyword>
<evidence type="ECO:0000256" key="6">
    <source>
        <dbReference type="ARBA" id="ARBA00023136"/>
    </source>
</evidence>
<dbReference type="PROSITE" id="PS50850">
    <property type="entry name" value="MFS"/>
    <property type="match status" value="1"/>
</dbReference>
<dbReference type="InterPro" id="IPR020846">
    <property type="entry name" value="MFS_dom"/>
</dbReference>
<feature type="transmembrane region" description="Helical" evidence="7">
    <location>
        <begin position="278"/>
        <end position="300"/>
    </location>
</feature>
<evidence type="ECO:0000256" key="5">
    <source>
        <dbReference type="ARBA" id="ARBA00022989"/>
    </source>
</evidence>
<dbReference type="GO" id="GO:0005886">
    <property type="term" value="C:plasma membrane"/>
    <property type="evidence" value="ECO:0007669"/>
    <property type="project" value="UniProtKB-SubCell"/>
</dbReference>
<evidence type="ECO:0000256" key="3">
    <source>
        <dbReference type="ARBA" id="ARBA00022475"/>
    </source>
</evidence>
<dbReference type="AlphaFoldDB" id="A0A6J4HAZ4"/>
<dbReference type="SUPFAM" id="SSF103473">
    <property type="entry name" value="MFS general substrate transporter"/>
    <property type="match status" value="1"/>
</dbReference>
<feature type="domain" description="Major facilitator superfamily (MFS) profile" evidence="8">
    <location>
        <begin position="25"/>
        <end position="463"/>
    </location>
</feature>
<comment type="subcellular location">
    <subcellularLocation>
        <location evidence="1">Cell membrane</location>
        <topology evidence="1">Multi-pass membrane protein</topology>
    </subcellularLocation>
</comment>
<name>A0A6J4HAZ4_9ACTN</name>
<dbReference type="Pfam" id="PF07690">
    <property type="entry name" value="MFS_1"/>
    <property type="match status" value="1"/>
</dbReference>
<protein>
    <recommendedName>
        <fullName evidence="8">Major facilitator superfamily (MFS) profile domain-containing protein</fullName>
    </recommendedName>
</protein>
<reference evidence="9" key="1">
    <citation type="submission" date="2020-02" db="EMBL/GenBank/DDBJ databases">
        <authorList>
            <person name="Meier V. D."/>
        </authorList>
    </citation>
    <scope>NUCLEOTIDE SEQUENCE</scope>
    <source>
        <strain evidence="9">AVDCRST_MAG20</strain>
    </source>
</reference>
<dbReference type="EMBL" id="CADCSY010000024">
    <property type="protein sequence ID" value="CAA9218463.1"/>
    <property type="molecule type" value="Genomic_DNA"/>
</dbReference>
<feature type="transmembrane region" description="Helical" evidence="7">
    <location>
        <begin position="24"/>
        <end position="48"/>
    </location>
</feature>
<keyword evidence="5 7" id="KW-1133">Transmembrane helix</keyword>
<dbReference type="PANTHER" id="PTHR42718:SF46">
    <property type="entry name" value="BLR6921 PROTEIN"/>
    <property type="match status" value="1"/>
</dbReference>
<feature type="transmembrane region" description="Helical" evidence="7">
    <location>
        <begin position="437"/>
        <end position="457"/>
    </location>
</feature>
<sequence length="481" mass="49854">MSRLAAVRERTIEQLEGRGTYQRWVLFTALAGMFATSFPVTLLTVSLGEIAADFQTSETTIAWVVSLPLLISALALPVLGKLGDLRGHRKVFLLGFALATVAAVLTATSRNAFQLIGWRTIAQTIGAATQPTSMALVLAVFAPGERVKAMGWWAMVAAGAPAVGLAVGGPLVEALGWQVLFLMQAALSTGALLLALVVLRETPTRERVPFDVAGSASLALGTGMLMLALTLGDTEGLASPLVLGPLLLAPLGFLLFVRAERRAPAPLLPLEFLRRRNFSAPIVASAFTGAAYMGGFVLAPLTLRSVFGYSLSATALVLVIRPVVYSASSPVGGRIAVRVGERATAVAGSASLAVSLALFAVSVLDRSMPLFLVASVMQGLGHGFNRPSISASLANSVPQGDLGIAAASERMLFQVGASFGITVLTVIYGGTGEAGDFATAYVVGAGLALVCTAACWCMRSAVREPPADERTEEADLAGARA</sequence>
<dbReference type="PANTHER" id="PTHR42718">
    <property type="entry name" value="MAJOR FACILITATOR SUPERFAMILY MULTIDRUG TRANSPORTER MFSC"/>
    <property type="match status" value="1"/>
</dbReference>
<proteinExistence type="predicted"/>
<feature type="transmembrane region" description="Helical" evidence="7">
    <location>
        <begin position="210"/>
        <end position="231"/>
    </location>
</feature>
<feature type="transmembrane region" description="Helical" evidence="7">
    <location>
        <begin position="237"/>
        <end position="257"/>
    </location>
</feature>
<evidence type="ECO:0000256" key="1">
    <source>
        <dbReference type="ARBA" id="ARBA00004651"/>
    </source>
</evidence>
<dbReference type="InterPro" id="IPR011701">
    <property type="entry name" value="MFS"/>
</dbReference>
<feature type="transmembrane region" description="Helical" evidence="7">
    <location>
        <begin position="149"/>
        <end position="169"/>
    </location>
</feature>
<gene>
    <name evidence="9" type="ORF">AVDCRST_MAG20-538</name>
</gene>
<feature type="transmembrane region" description="Helical" evidence="7">
    <location>
        <begin position="410"/>
        <end position="431"/>
    </location>
</feature>
<keyword evidence="4 7" id="KW-0812">Transmembrane</keyword>
<accession>A0A6J4HAZ4</accession>
<feature type="transmembrane region" description="Helical" evidence="7">
    <location>
        <begin position="306"/>
        <end position="324"/>
    </location>
</feature>
<dbReference type="Gene3D" id="1.20.1250.20">
    <property type="entry name" value="MFS general substrate transporter like domains"/>
    <property type="match status" value="1"/>
</dbReference>
<keyword evidence="2" id="KW-0813">Transport</keyword>
<feature type="transmembrane region" description="Helical" evidence="7">
    <location>
        <begin position="91"/>
        <end position="109"/>
    </location>
</feature>
<evidence type="ECO:0000256" key="2">
    <source>
        <dbReference type="ARBA" id="ARBA00022448"/>
    </source>
</evidence>
<feature type="transmembrane region" description="Helical" evidence="7">
    <location>
        <begin position="345"/>
        <end position="364"/>
    </location>
</feature>
<dbReference type="InterPro" id="IPR036259">
    <property type="entry name" value="MFS_trans_sf"/>
</dbReference>